<name>A0A1L3SWH6_9HYPH</name>
<organism evidence="1 2">
    <name type="scientific">Aquibium oceanicum</name>
    <dbReference type="NCBI Taxonomy" id="1670800"/>
    <lineage>
        <taxon>Bacteria</taxon>
        <taxon>Pseudomonadati</taxon>
        <taxon>Pseudomonadota</taxon>
        <taxon>Alphaproteobacteria</taxon>
        <taxon>Hyphomicrobiales</taxon>
        <taxon>Phyllobacteriaceae</taxon>
        <taxon>Aquibium</taxon>
    </lineage>
</organism>
<dbReference type="EMBL" id="CP018171">
    <property type="protein sequence ID" value="APH73694.1"/>
    <property type="molecule type" value="Genomic_DNA"/>
</dbReference>
<dbReference type="AlphaFoldDB" id="A0A1L3SWH6"/>
<evidence type="ECO:0000313" key="1">
    <source>
        <dbReference type="EMBL" id="APH73694.1"/>
    </source>
</evidence>
<reference evidence="2" key="1">
    <citation type="submission" date="2016-11" db="EMBL/GenBank/DDBJ databases">
        <title>Mesorhizobium oceanicum sp. nov., isolated from deep seawater in South China Sea.</title>
        <authorList>
            <person name="Fu G.-Y."/>
        </authorList>
    </citation>
    <scope>NUCLEOTIDE SEQUENCE [LARGE SCALE GENOMIC DNA]</scope>
    <source>
        <strain evidence="2">B7</strain>
    </source>
</reference>
<dbReference type="STRING" id="1670800.BSQ44_21645"/>
<gene>
    <name evidence="1" type="ORF">BSQ44_21645</name>
</gene>
<sequence>MSKINRAWHRDHRMPKNPTELHRIAWHAEHARHCGCRGIDDGVAQLFRKHGLPVPAPFSGPPAPANR</sequence>
<dbReference type="OrthoDB" id="7950859at2"/>
<keyword evidence="2" id="KW-1185">Reference proteome</keyword>
<dbReference type="KEGG" id="meso:BSQ44_21645"/>
<protein>
    <submittedName>
        <fullName evidence="1">Uncharacterized protein</fullName>
    </submittedName>
</protein>
<proteinExistence type="predicted"/>
<dbReference type="Proteomes" id="UP000182840">
    <property type="component" value="Chromosome"/>
</dbReference>
<accession>A0A1L3SWH6</accession>
<evidence type="ECO:0000313" key="2">
    <source>
        <dbReference type="Proteomes" id="UP000182840"/>
    </source>
</evidence>
<dbReference type="RefSeq" id="WP_072607158.1">
    <property type="nucleotide sequence ID" value="NZ_CP018171.1"/>
</dbReference>